<proteinExistence type="predicted"/>
<evidence type="ECO:0008006" key="4">
    <source>
        <dbReference type="Google" id="ProtNLM"/>
    </source>
</evidence>
<feature type="transmembrane region" description="Helical" evidence="1">
    <location>
        <begin position="6"/>
        <end position="25"/>
    </location>
</feature>
<feature type="transmembrane region" description="Helical" evidence="1">
    <location>
        <begin position="88"/>
        <end position="106"/>
    </location>
</feature>
<evidence type="ECO:0000313" key="2">
    <source>
        <dbReference type="EMBL" id="MBO1305965.1"/>
    </source>
</evidence>
<keyword evidence="3" id="KW-1185">Reference proteome</keyword>
<keyword evidence="1" id="KW-0472">Membrane</keyword>
<accession>A0ABS3L8M7</accession>
<sequence length="124" mass="14238">MLDWVLLFVVCVVWWVVLPFQFDVAKSNNRYRIHSVIGFRSTLAVGSWKWWKLAQSWAKKFCYAAGIIQFVVAVPLLASNRISEETGAMVIAAMLFLLLAAQFVYVQHKLKHVCYSNQNTLKKA</sequence>
<organism evidence="2 3">
    <name type="scientific">Candidatus Enterococcus moelleringii</name>
    <dbReference type="NCBI Taxonomy" id="2815325"/>
    <lineage>
        <taxon>Bacteria</taxon>
        <taxon>Bacillati</taxon>
        <taxon>Bacillota</taxon>
        <taxon>Bacilli</taxon>
        <taxon>Lactobacillales</taxon>
        <taxon>Enterococcaceae</taxon>
        <taxon>Enterococcus</taxon>
    </lineage>
</organism>
<keyword evidence="1" id="KW-1133">Transmembrane helix</keyword>
<evidence type="ECO:0000256" key="1">
    <source>
        <dbReference type="SAM" id="Phobius"/>
    </source>
</evidence>
<gene>
    <name evidence="2" type="ORF">JZO70_07325</name>
</gene>
<reference evidence="2 3" key="1">
    <citation type="submission" date="2021-03" db="EMBL/GenBank/DDBJ databases">
        <title>Enterococcal diversity collection.</title>
        <authorList>
            <person name="Gilmore M.S."/>
            <person name="Schwartzman J."/>
            <person name="Van Tyne D."/>
            <person name="Martin M."/>
            <person name="Earl A.M."/>
            <person name="Manson A.L."/>
            <person name="Straub T."/>
            <person name="Salamzade R."/>
            <person name="Saavedra J."/>
            <person name="Lebreton F."/>
            <person name="Prichula J."/>
            <person name="Schaufler K."/>
            <person name="Gaca A."/>
            <person name="Sgardioli B."/>
            <person name="Wagenaar J."/>
            <person name="Strong T."/>
        </authorList>
    </citation>
    <scope>NUCLEOTIDE SEQUENCE [LARGE SCALE GENOMIC DNA]</scope>
    <source>
        <strain evidence="2 3">669A</strain>
    </source>
</reference>
<evidence type="ECO:0000313" key="3">
    <source>
        <dbReference type="Proteomes" id="UP000664601"/>
    </source>
</evidence>
<dbReference type="RefSeq" id="WP_207672897.1">
    <property type="nucleotide sequence ID" value="NZ_JAFREM010000012.1"/>
</dbReference>
<dbReference type="EMBL" id="JAFREM010000012">
    <property type="protein sequence ID" value="MBO1305965.1"/>
    <property type="molecule type" value="Genomic_DNA"/>
</dbReference>
<keyword evidence="1" id="KW-0812">Transmembrane</keyword>
<dbReference type="Proteomes" id="UP000664601">
    <property type="component" value="Unassembled WGS sequence"/>
</dbReference>
<comment type="caution">
    <text evidence="2">The sequence shown here is derived from an EMBL/GenBank/DDBJ whole genome shotgun (WGS) entry which is preliminary data.</text>
</comment>
<protein>
    <recommendedName>
        <fullName evidence="4">SdpI family protein</fullName>
    </recommendedName>
</protein>
<feature type="transmembrane region" description="Helical" evidence="1">
    <location>
        <begin position="61"/>
        <end position="82"/>
    </location>
</feature>
<name>A0ABS3L8M7_9ENTE</name>